<keyword evidence="1 7" id="KW-1003">Cell membrane</keyword>
<comment type="caution">
    <text evidence="8">The sequence shown here is derived from an EMBL/GenBank/DDBJ whole genome shotgun (WGS) entry which is preliminary data.</text>
</comment>
<dbReference type="Gene3D" id="3.30.1490.480">
    <property type="entry name" value="Endolytic murein transglycosylase"/>
    <property type="match status" value="1"/>
</dbReference>
<name>A0A839URP5_9GAMM</name>
<evidence type="ECO:0000256" key="1">
    <source>
        <dbReference type="ARBA" id="ARBA00022475"/>
    </source>
</evidence>
<comment type="similarity">
    <text evidence="7">Belongs to the transglycosylase MltG family.</text>
</comment>
<evidence type="ECO:0000256" key="6">
    <source>
        <dbReference type="ARBA" id="ARBA00023316"/>
    </source>
</evidence>
<dbReference type="InterPro" id="IPR003770">
    <property type="entry name" value="MLTG-like"/>
</dbReference>
<dbReference type="PANTHER" id="PTHR30518">
    <property type="entry name" value="ENDOLYTIC MUREIN TRANSGLYCOSYLASE"/>
    <property type="match status" value="1"/>
</dbReference>
<gene>
    <name evidence="7" type="primary">mltG</name>
    <name evidence="8" type="ORF">FHS30_001392</name>
</gene>
<organism evidence="8 9">
    <name type="scientific">Simiduia aestuariiviva</name>
    <dbReference type="NCBI Taxonomy" id="1510459"/>
    <lineage>
        <taxon>Bacteria</taxon>
        <taxon>Pseudomonadati</taxon>
        <taxon>Pseudomonadota</taxon>
        <taxon>Gammaproteobacteria</taxon>
        <taxon>Cellvibrionales</taxon>
        <taxon>Cellvibrionaceae</taxon>
        <taxon>Simiduia</taxon>
    </lineage>
</organism>
<reference evidence="8 9" key="1">
    <citation type="submission" date="2020-08" db="EMBL/GenBank/DDBJ databases">
        <title>Genomic Encyclopedia of Type Strains, Phase III (KMG-III): the genomes of soil and plant-associated and newly described type strains.</title>
        <authorList>
            <person name="Whitman W."/>
        </authorList>
    </citation>
    <scope>NUCLEOTIDE SEQUENCE [LARGE SCALE GENOMIC DNA]</scope>
    <source>
        <strain evidence="8 9">CECT 8571</strain>
    </source>
</reference>
<keyword evidence="4 7" id="KW-0472">Membrane</keyword>
<keyword evidence="5 7" id="KW-0456">Lyase</keyword>
<feature type="site" description="Important for catalytic activity" evidence="7">
    <location>
        <position position="217"/>
    </location>
</feature>
<evidence type="ECO:0000256" key="5">
    <source>
        <dbReference type="ARBA" id="ARBA00023239"/>
    </source>
</evidence>
<evidence type="ECO:0000313" key="8">
    <source>
        <dbReference type="EMBL" id="MBB3168208.1"/>
    </source>
</evidence>
<comment type="catalytic activity">
    <reaction evidence="7">
        <text>a peptidoglycan chain = a peptidoglycan chain with N-acetyl-1,6-anhydromuramyl-[peptide] at the reducing end + a peptidoglycan chain with N-acetylglucosamine at the non-reducing end.</text>
        <dbReference type="EC" id="4.2.2.29"/>
    </reaction>
</comment>
<dbReference type="GO" id="GO:0009252">
    <property type="term" value="P:peptidoglycan biosynthetic process"/>
    <property type="evidence" value="ECO:0007669"/>
    <property type="project" value="UniProtKB-UniRule"/>
</dbReference>
<evidence type="ECO:0000256" key="3">
    <source>
        <dbReference type="ARBA" id="ARBA00022989"/>
    </source>
</evidence>
<evidence type="ECO:0000256" key="2">
    <source>
        <dbReference type="ARBA" id="ARBA00022692"/>
    </source>
</evidence>
<keyword evidence="3 7" id="KW-1133">Transmembrane helix</keyword>
<dbReference type="EC" id="4.2.2.29" evidence="7"/>
<protein>
    <recommendedName>
        <fullName evidence="7">Endolytic murein transglycosylase</fullName>
        <ecNumber evidence="7">4.2.2.29</ecNumber>
    </recommendedName>
    <alternativeName>
        <fullName evidence="7">Peptidoglycan lytic transglycosylase</fullName>
    </alternativeName>
    <alternativeName>
        <fullName evidence="7">Peptidoglycan polymerization terminase</fullName>
    </alternativeName>
</protein>
<dbReference type="GO" id="GO:0071555">
    <property type="term" value="P:cell wall organization"/>
    <property type="evidence" value="ECO:0007669"/>
    <property type="project" value="UniProtKB-KW"/>
</dbReference>
<evidence type="ECO:0000313" key="9">
    <source>
        <dbReference type="Proteomes" id="UP000559987"/>
    </source>
</evidence>
<evidence type="ECO:0000256" key="7">
    <source>
        <dbReference type="HAMAP-Rule" id="MF_02065"/>
    </source>
</evidence>
<dbReference type="Pfam" id="PF02618">
    <property type="entry name" value="YceG"/>
    <property type="match status" value="1"/>
</dbReference>
<dbReference type="GO" id="GO:0005886">
    <property type="term" value="C:plasma membrane"/>
    <property type="evidence" value="ECO:0007669"/>
    <property type="project" value="UniProtKB-UniRule"/>
</dbReference>
<dbReference type="NCBIfam" id="TIGR00247">
    <property type="entry name" value="endolytic transglycosylase MltG"/>
    <property type="match status" value="1"/>
</dbReference>
<sequence>MSTKKWILALVLGVVLLLLSVAGGRFYLNHWAAAPLALEAEMQLDVPRGQSLIALANRLERQGLISARLWVLYARVTDQTRIKAGEYAVAPGASAESLLRRLVAGDVIQYAAQLIEGWTYYDTLQYLHSLDYLEPRLAGLDWQAQRQLLGMHEPHPEGWFFPDTYSYQKGDSDISILRQAFAKQRTVLAELWAERADGLPYDSPYDALIMASIVEKETAIDAEREQIAGVFVRRLQRNMRMQTDPTVIYGLGKAYRGNLTRKHLQQVTPYNTYRINGLPPTPIALPGRRSIFAALHPDSSENLYFVAKGDGYHQFSATLEEHNAAVRKYQYRRRADYRSTPDK</sequence>
<dbReference type="RefSeq" id="WP_183909712.1">
    <property type="nucleotide sequence ID" value="NZ_JACHXZ010000002.1"/>
</dbReference>
<dbReference type="HAMAP" id="MF_02065">
    <property type="entry name" value="MltG"/>
    <property type="match status" value="1"/>
</dbReference>
<dbReference type="AlphaFoldDB" id="A0A839URP5"/>
<keyword evidence="6 7" id="KW-0961">Cell wall biogenesis/degradation</keyword>
<dbReference type="PANTHER" id="PTHR30518:SF2">
    <property type="entry name" value="ENDOLYTIC MUREIN TRANSGLYCOSYLASE"/>
    <property type="match status" value="1"/>
</dbReference>
<dbReference type="Proteomes" id="UP000559987">
    <property type="component" value="Unassembled WGS sequence"/>
</dbReference>
<keyword evidence="9" id="KW-1185">Reference proteome</keyword>
<dbReference type="CDD" id="cd08010">
    <property type="entry name" value="MltG_like"/>
    <property type="match status" value="1"/>
</dbReference>
<comment type="function">
    <text evidence="7">Functions as a peptidoglycan terminase that cleaves nascent peptidoglycan strands endolytically to terminate their elongation.</text>
</comment>
<keyword evidence="7" id="KW-0997">Cell inner membrane</keyword>
<evidence type="ECO:0000256" key="4">
    <source>
        <dbReference type="ARBA" id="ARBA00023136"/>
    </source>
</evidence>
<proteinExistence type="inferred from homology"/>
<accession>A0A839URP5</accession>
<keyword evidence="2 7" id="KW-0812">Transmembrane</keyword>
<dbReference type="GO" id="GO:0008932">
    <property type="term" value="F:lytic endotransglycosylase activity"/>
    <property type="evidence" value="ECO:0007669"/>
    <property type="project" value="UniProtKB-UniRule"/>
</dbReference>
<dbReference type="EMBL" id="JACHXZ010000002">
    <property type="protein sequence ID" value="MBB3168208.1"/>
    <property type="molecule type" value="Genomic_DNA"/>
</dbReference>
<dbReference type="Gene3D" id="3.30.160.60">
    <property type="entry name" value="Classic Zinc Finger"/>
    <property type="match status" value="1"/>
</dbReference>